<dbReference type="Pfam" id="PF13193">
    <property type="entry name" value="AMP-binding_C"/>
    <property type="match status" value="1"/>
</dbReference>
<dbReference type="SUPFAM" id="SSF56801">
    <property type="entry name" value="Acetyl-CoA synthetase-like"/>
    <property type="match status" value="1"/>
</dbReference>
<evidence type="ECO:0000313" key="4">
    <source>
        <dbReference type="Proteomes" id="UP000715441"/>
    </source>
</evidence>
<dbReference type="InterPro" id="IPR042099">
    <property type="entry name" value="ANL_N_sf"/>
</dbReference>
<dbReference type="InterPro" id="IPR020845">
    <property type="entry name" value="AMP-binding_CS"/>
</dbReference>
<dbReference type="GO" id="GO:0016874">
    <property type="term" value="F:ligase activity"/>
    <property type="evidence" value="ECO:0007669"/>
    <property type="project" value="UniProtKB-KW"/>
</dbReference>
<keyword evidence="3" id="KW-0436">Ligase</keyword>
<comment type="caution">
    <text evidence="3">The sequence shown here is derived from an EMBL/GenBank/DDBJ whole genome shotgun (WGS) entry which is preliminary data.</text>
</comment>
<feature type="domain" description="AMP-dependent synthetase/ligase" evidence="1">
    <location>
        <begin position="15"/>
        <end position="366"/>
    </location>
</feature>
<keyword evidence="4" id="KW-1185">Reference proteome</keyword>
<evidence type="ECO:0000313" key="3">
    <source>
        <dbReference type="EMBL" id="NKQ58062.1"/>
    </source>
</evidence>
<dbReference type="EMBL" id="JAAXLS010000047">
    <property type="protein sequence ID" value="NKQ58062.1"/>
    <property type="molecule type" value="Genomic_DNA"/>
</dbReference>
<dbReference type="PANTHER" id="PTHR43767:SF1">
    <property type="entry name" value="NONRIBOSOMAL PEPTIDE SYNTHASE PES1 (EUROFUNG)-RELATED"/>
    <property type="match status" value="1"/>
</dbReference>
<dbReference type="InterPro" id="IPR025110">
    <property type="entry name" value="AMP-bd_C"/>
</dbReference>
<dbReference type="Pfam" id="PF00501">
    <property type="entry name" value="AMP-binding"/>
    <property type="match status" value="1"/>
</dbReference>
<proteinExistence type="predicted"/>
<feature type="domain" description="AMP-binding enzyme C-terminal" evidence="2">
    <location>
        <begin position="425"/>
        <end position="496"/>
    </location>
</feature>
<dbReference type="PROSITE" id="PS00455">
    <property type="entry name" value="AMP_BINDING"/>
    <property type="match status" value="1"/>
</dbReference>
<gene>
    <name evidence="3" type="ORF">HFP15_34900</name>
</gene>
<dbReference type="Proteomes" id="UP000715441">
    <property type="component" value="Unassembled WGS sequence"/>
</dbReference>
<dbReference type="InterPro" id="IPR000873">
    <property type="entry name" value="AMP-dep_synth/lig_dom"/>
</dbReference>
<dbReference type="InterPro" id="IPR050237">
    <property type="entry name" value="ATP-dep_AMP-bd_enzyme"/>
</dbReference>
<dbReference type="Gene3D" id="3.30.300.30">
    <property type="match status" value="1"/>
</dbReference>
<dbReference type="InterPro" id="IPR045851">
    <property type="entry name" value="AMP-bd_C_sf"/>
</dbReference>
<sequence length="536" mass="60334">MDSVGREGLLPNIIARHAEQRPDQVFVEHVDGRVITYSQFHEDVLRWATALRRLGVSRGDNVLNMQPNDPNAYQSWLGLAWLGAVEVPLNTAYRGKILQYTADWSDARVWIVSQRYLDAVAEVIGDLPKIETLVVWDAIEPVTGFAQRVVTGAELFDGVVPARDFVPPDPWDLSCIVWTSGTTGPSKGVMIPWAEMSSTEFQRFLRPGDKTYHFWAPFHLGGKSIVFIAADVQVTLVMRETFSAGKFWDEVRAFGITHSLFSEAMAQILMVAPVKDDDADNPLRGITPYPVFAQVRKFMERFGIESCTTAYGTTEVGQLFLYDEDFPPVLEACGRLRDDFEARIVDAHDYPLGPGEIGELLVRSKHPWVLNAGYYKMPQKTAEAWVNGWFHTGDAFKYDEDGNFYFIDRMRDSIRRRGENISSFEVESFVIDHPDVDEAAAIAVASALGEDDVKVVAVRAPGSSLTEAELLDWLTEKMPRYMVPRYLEFVTDLPKTDATMKVQKAKLRRDPLNDNTFDRETQCMVPAVAGTKGSNR</sequence>
<evidence type="ECO:0000259" key="1">
    <source>
        <dbReference type="Pfam" id="PF00501"/>
    </source>
</evidence>
<name>A0ABX1JE43_9PSEU</name>
<dbReference type="Gene3D" id="3.40.50.12780">
    <property type="entry name" value="N-terminal domain of ligase-like"/>
    <property type="match status" value="1"/>
</dbReference>
<protein>
    <submittedName>
        <fullName evidence="3">ATP-dependent acyl-CoA ligase</fullName>
    </submittedName>
</protein>
<dbReference type="RefSeq" id="WP_168521525.1">
    <property type="nucleotide sequence ID" value="NZ_JAAXLS010000047.1"/>
</dbReference>
<organism evidence="3 4">
    <name type="scientific">Amycolatopsis acididurans</name>
    <dbReference type="NCBI Taxonomy" id="2724524"/>
    <lineage>
        <taxon>Bacteria</taxon>
        <taxon>Bacillati</taxon>
        <taxon>Actinomycetota</taxon>
        <taxon>Actinomycetes</taxon>
        <taxon>Pseudonocardiales</taxon>
        <taxon>Pseudonocardiaceae</taxon>
        <taxon>Amycolatopsis</taxon>
    </lineage>
</organism>
<accession>A0ABX1JE43</accession>
<reference evidence="3 4" key="1">
    <citation type="submission" date="2020-04" db="EMBL/GenBank/DDBJ databases">
        <title>Novel species.</title>
        <authorList>
            <person name="Teo W.F.A."/>
            <person name="Lipun K."/>
            <person name="Srisuk N."/>
            <person name="Duangmal K."/>
        </authorList>
    </citation>
    <scope>NUCLEOTIDE SEQUENCE [LARGE SCALE GENOMIC DNA]</scope>
    <source>
        <strain evidence="3 4">K13G38</strain>
    </source>
</reference>
<evidence type="ECO:0000259" key="2">
    <source>
        <dbReference type="Pfam" id="PF13193"/>
    </source>
</evidence>
<dbReference type="PANTHER" id="PTHR43767">
    <property type="entry name" value="LONG-CHAIN-FATTY-ACID--COA LIGASE"/>
    <property type="match status" value="1"/>
</dbReference>